<keyword evidence="12" id="KW-0735">Signal-anchor</keyword>
<comment type="caution">
    <text evidence="23">The sequence shown here is derived from an EMBL/GenBank/DDBJ whole genome shotgun (WGS) entry which is preliminary data.</text>
</comment>
<evidence type="ECO:0000256" key="18">
    <source>
        <dbReference type="ARBA" id="ARBA00042865"/>
    </source>
</evidence>
<dbReference type="GO" id="GO:0050650">
    <property type="term" value="P:chondroitin sulfate proteoglycan biosynthetic process"/>
    <property type="evidence" value="ECO:0007669"/>
    <property type="project" value="TreeGrafter"/>
</dbReference>
<evidence type="ECO:0000256" key="5">
    <source>
        <dbReference type="ARBA" id="ARBA00010195"/>
    </source>
</evidence>
<keyword evidence="16" id="KW-1015">Disulfide bond</keyword>
<proteinExistence type="inferred from homology"/>
<evidence type="ECO:0000256" key="3">
    <source>
        <dbReference type="ARBA" id="ARBA00004840"/>
    </source>
</evidence>
<evidence type="ECO:0000256" key="15">
    <source>
        <dbReference type="ARBA" id="ARBA00023136"/>
    </source>
</evidence>
<comment type="subcellular location">
    <subcellularLocation>
        <location evidence="2">Endoplasmic reticulum membrane</location>
        <topology evidence="2">Single-pass type II membrane protein</topology>
    </subcellularLocation>
    <subcellularLocation>
        <location evidence="1">Golgi apparatus membrane</location>
        <topology evidence="1">Single-pass type II membrane protein</topology>
    </subcellularLocation>
</comment>
<keyword evidence="15 21" id="KW-0472">Membrane</keyword>
<evidence type="ECO:0000256" key="2">
    <source>
        <dbReference type="ARBA" id="ARBA00004648"/>
    </source>
</evidence>
<protein>
    <recommendedName>
        <fullName evidence="6">protein xylosyltransferase</fullName>
        <ecNumber evidence="6">2.4.2.26</ecNumber>
    </recommendedName>
    <alternativeName>
        <fullName evidence="18">Peptide O-xylosyltransferase</fullName>
    </alternativeName>
</protein>
<dbReference type="GO" id="GO:0015012">
    <property type="term" value="P:heparan sulfate proteoglycan biosynthetic process"/>
    <property type="evidence" value="ECO:0007669"/>
    <property type="project" value="UniProtKB-UniPathway"/>
</dbReference>
<keyword evidence="9 21" id="KW-0812">Transmembrane</keyword>
<keyword evidence="24" id="KW-1185">Reference proteome</keyword>
<evidence type="ECO:0000256" key="19">
    <source>
        <dbReference type="ARBA" id="ARBA00047847"/>
    </source>
</evidence>
<dbReference type="UniPathway" id="UPA00755"/>
<evidence type="ECO:0000256" key="20">
    <source>
        <dbReference type="SAM" id="MobiDB-lite"/>
    </source>
</evidence>
<evidence type="ECO:0000256" key="7">
    <source>
        <dbReference type="ARBA" id="ARBA00022676"/>
    </source>
</evidence>
<keyword evidence="17" id="KW-0325">Glycoprotein</keyword>
<dbReference type="VEuPathDB" id="FungiDB:SeMB42_g03618"/>
<dbReference type="InterPro" id="IPR043538">
    <property type="entry name" value="XYLT"/>
</dbReference>
<keyword evidence="13 21" id="KW-1133">Transmembrane helix</keyword>
<evidence type="ECO:0000256" key="1">
    <source>
        <dbReference type="ARBA" id="ARBA00004323"/>
    </source>
</evidence>
<dbReference type="STRING" id="286115.A0A507D586"/>
<evidence type="ECO:0000256" key="11">
    <source>
        <dbReference type="ARBA" id="ARBA00022824"/>
    </source>
</evidence>
<dbReference type="Proteomes" id="UP000317494">
    <property type="component" value="Unassembled WGS sequence"/>
</dbReference>
<keyword evidence="8" id="KW-0808">Transferase</keyword>
<sequence length="921" mass="104434">MRYEPTNGMASGYRGIASWVKLAARPRSVYTSLARLLHLIWISAGIYVVILIRHLQPQPPSHPPVAPYDSMFHQQIPQGMPTAPLYGFQYCSHLDGSTFVLNLTPSFGVSPASPQFPPELDSAAVKYADYLQKKQGAPLDPDSLRRAACYLVASGRSDANSVALLLSVDPSTYFPLVSYTPRPEGTVSSIGHTETEVEQVPRHDRANNSSDTSQNTNSAHSRSPGLGSTQSSNGGRGRSQHQMAYVILTHEFGQFNNIKLILKELAYQHPNTIVMIHVDLNAKELAVMLQNWIDQNFQPWSQHGCILINNHHIRASWGTVNLVLATLDSFFKLLDAADWEYAVLLSTHDWPLMTASGMYESLRASEPNGTHHSWVGAVPNDDAQRWNKPHVISTTGETLQLSGWKFPIAFHETVHWKVYNHPQWVVLARDHVQAFRTDRRLISWLAFCEFVFIPDEIYFGTGLMALDELRRDTYPIRRTFDRFTPGNFHPDTIDFFGRHSLLVSDPPEPESNLYPYLFARKIDISSQPHLRAWIKAVCFTEALQNLSSLDPPRLAGNVLKHTISNESTIIPTIIPVNDASKSLAMNLICSLPRKNVLLWALDEVVHDLLIANQFMSYHNQRRFGRKHYEFTWADLGDLHDLGKDKSSFLNMILRQGKLKHGFWVLDADVVLLRDLNGLILSSSGVDVLVMVDRFPGQDKRPIPQVSTGVMYVNNTAGALKIFQYLETHCKTLRDDTVALNQLLNENNIGIQDHDGSWIKLPATDTVPVIKLISEKSIVSGHMLNSHSFDDTASLYAVHANGILEMEEKRKALENAVIDQKQDIYDRKRPWTKIFVMSTAEYKAYLRLFIKCVVLFELHIEYVTYKLEQAFETLSQKFANGAHLEEPDMVTIRRIIVNEKNLWSEDTETWPRPYDVIATMYM</sequence>
<keyword evidence="14" id="KW-0333">Golgi apparatus</keyword>
<dbReference type="Pfam" id="PF03407">
    <property type="entry name" value="Nucleotid_trans"/>
    <property type="match status" value="1"/>
</dbReference>
<evidence type="ECO:0000256" key="8">
    <source>
        <dbReference type="ARBA" id="ARBA00022679"/>
    </source>
</evidence>
<keyword evidence="10" id="KW-0479">Metal-binding</keyword>
<dbReference type="UniPathway" id="UPA00756"/>
<dbReference type="AlphaFoldDB" id="A0A507D586"/>
<dbReference type="PANTHER" id="PTHR46025:SF3">
    <property type="entry name" value="XYLOSYLTRANSFERASE OXT"/>
    <property type="match status" value="1"/>
</dbReference>
<dbReference type="GO" id="GO:0000139">
    <property type="term" value="C:Golgi membrane"/>
    <property type="evidence" value="ECO:0007669"/>
    <property type="project" value="UniProtKB-SubCell"/>
</dbReference>
<dbReference type="GO" id="GO:0046872">
    <property type="term" value="F:metal ion binding"/>
    <property type="evidence" value="ECO:0007669"/>
    <property type="project" value="UniProtKB-KW"/>
</dbReference>
<feature type="region of interest" description="Disordered" evidence="20">
    <location>
        <begin position="184"/>
        <end position="237"/>
    </location>
</feature>
<dbReference type="GO" id="GO:0030158">
    <property type="term" value="F:protein xylosyltransferase activity"/>
    <property type="evidence" value="ECO:0007669"/>
    <property type="project" value="UniProtKB-EC"/>
</dbReference>
<dbReference type="InterPro" id="IPR003406">
    <property type="entry name" value="Glyco_trans_14"/>
</dbReference>
<evidence type="ECO:0000256" key="21">
    <source>
        <dbReference type="SAM" id="Phobius"/>
    </source>
</evidence>
<evidence type="ECO:0000259" key="22">
    <source>
        <dbReference type="Pfam" id="PF03407"/>
    </source>
</evidence>
<comment type="catalytic activity">
    <reaction evidence="19">
        <text>UDP-alpha-D-xylose + L-seryl-[protein] = 3-O-(beta-D-xylosyl)-L-seryl-[protein] + UDP + H(+)</text>
        <dbReference type="Rhea" id="RHEA:50192"/>
        <dbReference type="Rhea" id="RHEA-COMP:9863"/>
        <dbReference type="Rhea" id="RHEA-COMP:12567"/>
        <dbReference type="ChEBI" id="CHEBI:15378"/>
        <dbReference type="ChEBI" id="CHEBI:29999"/>
        <dbReference type="ChEBI" id="CHEBI:57632"/>
        <dbReference type="ChEBI" id="CHEBI:58223"/>
        <dbReference type="ChEBI" id="CHEBI:132085"/>
        <dbReference type="EC" id="2.4.2.26"/>
    </reaction>
</comment>
<keyword evidence="7" id="KW-0328">Glycosyltransferase</keyword>
<keyword evidence="11" id="KW-0256">Endoplasmic reticulum</keyword>
<evidence type="ECO:0000256" key="6">
    <source>
        <dbReference type="ARBA" id="ARBA00011972"/>
    </source>
</evidence>
<accession>A0A507D586</accession>
<feature type="domain" description="Nucleotide-diphospho-sugar transferase" evidence="22">
    <location>
        <begin position="594"/>
        <end position="812"/>
    </location>
</feature>
<evidence type="ECO:0000256" key="10">
    <source>
        <dbReference type="ARBA" id="ARBA00022723"/>
    </source>
</evidence>
<dbReference type="EC" id="2.4.2.26" evidence="6"/>
<evidence type="ECO:0000256" key="16">
    <source>
        <dbReference type="ARBA" id="ARBA00023157"/>
    </source>
</evidence>
<feature type="transmembrane region" description="Helical" evidence="21">
    <location>
        <begin position="36"/>
        <end position="55"/>
    </location>
</feature>
<reference evidence="23 24" key="1">
    <citation type="journal article" date="2019" name="Sci. Rep.">
        <title>Comparative genomics of chytrid fungi reveal insights into the obligate biotrophic and pathogenic lifestyle of Synchytrium endobioticum.</title>
        <authorList>
            <person name="van de Vossenberg B.T.L.H."/>
            <person name="Warris S."/>
            <person name="Nguyen H.D.T."/>
            <person name="van Gent-Pelzer M.P.E."/>
            <person name="Joly D.L."/>
            <person name="van de Geest H.C."/>
            <person name="Bonants P.J.M."/>
            <person name="Smith D.S."/>
            <person name="Levesque C.A."/>
            <person name="van der Lee T.A.J."/>
        </authorList>
    </citation>
    <scope>NUCLEOTIDE SEQUENCE [LARGE SCALE GENOMIC DNA]</scope>
    <source>
        <strain evidence="23 24">MB42</strain>
    </source>
</reference>
<dbReference type="InterPro" id="IPR005069">
    <property type="entry name" value="Nucl-diP-sugar_transferase"/>
</dbReference>
<comment type="similarity">
    <text evidence="5">Belongs to the glycosyltransferase 14 family. XylT subfamily.</text>
</comment>
<evidence type="ECO:0000256" key="12">
    <source>
        <dbReference type="ARBA" id="ARBA00022968"/>
    </source>
</evidence>
<evidence type="ECO:0000256" key="13">
    <source>
        <dbReference type="ARBA" id="ARBA00022989"/>
    </source>
</evidence>
<comment type="pathway">
    <text evidence="4">Glycan metabolism; heparan sulfate biosynthesis.</text>
</comment>
<dbReference type="PANTHER" id="PTHR46025">
    <property type="entry name" value="XYLOSYLTRANSFERASE OXT"/>
    <property type="match status" value="1"/>
</dbReference>
<feature type="compositionally biased region" description="Basic and acidic residues" evidence="20">
    <location>
        <begin position="193"/>
        <end position="206"/>
    </location>
</feature>
<evidence type="ECO:0000256" key="4">
    <source>
        <dbReference type="ARBA" id="ARBA00005093"/>
    </source>
</evidence>
<organism evidence="23 24">
    <name type="scientific">Synchytrium endobioticum</name>
    <dbReference type="NCBI Taxonomy" id="286115"/>
    <lineage>
        <taxon>Eukaryota</taxon>
        <taxon>Fungi</taxon>
        <taxon>Fungi incertae sedis</taxon>
        <taxon>Chytridiomycota</taxon>
        <taxon>Chytridiomycota incertae sedis</taxon>
        <taxon>Chytridiomycetes</taxon>
        <taxon>Synchytriales</taxon>
        <taxon>Synchytriaceae</taxon>
        <taxon>Synchytrium</taxon>
    </lineage>
</organism>
<evidence type="ECO:0000256" key="17">
    <source>
        <dbReference type="ARBA" id="ARBA00023180"/>
    </source>
</evidence>
<feature type="compositionally biased region" description="Low complexity" evidence="20">
    <location>
        <begin position="207"/>
        <end position="218"/>
    </location>
</feature>
<dbReference type="Pfam" id="PF02485">
    <property type="entry name" value="Branch"/>
    <property type="match status" value="1"/>
</dbReference>
<dbReference type="GO" id="GO:0005789">
    <property type="term" value="C:endoplasmic reticulum membrane"/>
    <property type="evidence" value="ECO:0007669"/>
    <property type="project" value="UniProtKB-SubCell"/>
</dbReference>
<name>A0A507D586_9FUNG</name>
<comment type="pathway">
    <text evidence="3">Glycan metabolism; chondroitin sulfate biosynthesis.</text>
</comment>
<evidence type="ECO:0000313" key="23">
    <source>
        <dbReference type="EMBL" id="TPX46594.1"/>
    </source>
</evidence>
<gene>
    <name evidence="23" type="ORF">SeMB42_g03618</name>
</gene>
<evidence type="ECO:0000256" key="9">
    <source>
        <dbReference type="ARBA" id="ARBA00022692"/>
    </source>
</evidence>
<evidence type="ECO:0000256" key="14">
    <source>
        <dbReference type="ARBA" id="ARBA00023034"/>
    </source>
</evidence>
<dbReference type="EMBL" id="QEAN01000131">
    <property type="protein sequence ID" value="TPX46594.1"/>
    <property type="molecule type" value="Genomic_DNA"/>
</dbReference>
<evidence type="ECO:0000313" key="24">
    <source>
        <dbReference type="Proteomes" id="UP000317494"/>
    </source>
</evidence>